<keyword evidence="9" id="KW-1185">Reference proteome</keyword>
<evidence type="ECO:0000313" key="9">
    <source>
        <dbReference type="Proteomes" id="UP000310506"/>
    </source>
</evidence>
<reference evidence="8 9" key="1">
    <citation type="submission" date="2019-01" db="EMBL/GenBank/DDBJ databases">
        <title>Vagococcus silagei sp. nov. isolated from brewer's grain.</title>
        <authorList>
            <person name="Guu J.-R."/>
        </authorList>
    </citation>
    <scope>NUCLEOTIDE SEQUENCE [LARGE SCALE GENOMIC DNA]</scope>
    <source>
        <strain evidence="8 9">2B-2</strain>
    </source>
</reference>
<evidence type="ECO:0000256" key="4">
    <source>
        <dbReference type="ARBA" id="ARBA00022989"/>
    </source>
</evidence>
<dbReference type="InterPro" id="IPR051449">
    <property type="entry name" value="ABC-2_transporter_component"/>
</dbReference>
<comment type="subcellular location">
    <subcellularLocation>
        <location evidence="1">Cell membrane</location>
        <topology evidence="1">Multi-pass membrane protein</topology>
    </subcellularLocation>
</comment>
<keyword evidence="4 6" id="KW-1133">Transmembrane helix</keyword>
<dbReference type="InterPro" id="IPR013525">
    <property type="entry name" value="ABC2_TM"/>
</dbReference>
<dbReference type="GO" id="GO:0140359">
    <property type="term" value="F:ABC-type transporter activity"/>
    <property type="evidence" value="ECO:0007669"/>
    <property type="project" value="InterPro"/>
</dbReference>
<dbReference type="Pfam" id="PF12698">
    <property type="entry name" value="ABC2_membrane_3"/>
    <property type="match status" value="1"/>
</dbReference>
<feature type="transmembrane region" description="Helical" evidence="6">
    <location>
        <begin position="266"/>
        <end position="288"/>
    </location>
</feature>
<evidence type="ECO:0000259" key="7">
    <source>
        <dbReference type="Pfam" id="PF12698"/>
    </source>
</evidence>
<dbReference type="AlphaFoldDB" id="A0A4S3B4L3"/>
<feature type="domain" description="ABC-2 type transporter transmembrane" evidence="7">
    <location>
        <begin position="22"/>
        <end position="372"/>
    </location>
</feature>
<proteinExistence type="predicted"/>
<dbReference type="Gene3D" id="3.40.1710.10">
    <property type="entry name" value="abc type-2 transporter like domain"/>
    <property type="match status" value="1"/>
</dbReference>
<evidence type="ECO:0000256" key="1">
    <source>
        <dbReference type="ARBA" id="ARBA00004651"/>
    </source>
</evidence>
<dbReference type="PANTHER" id="PTHR30294:SF29">
    <property type="entry name" value="MULTIDRUG ABC TRANSPORTER PERMEASE YBHS-RELATED"/>
    <property type="match status" value="1"/>
</dbReference>
<accession>A0A4S3B4L3</accession>
<evidence type="ECO:0000256" key="3">
    <source>
        <dbReference type="ARBA" id="ARBA00022692"/>
    </source>
</evidence>
<sequence>MTVFKATIQVLKKNKVNLLIGIIGTFFLIFFMSMQLSSSKISEPKAKIAVITKEKTPLTDSFTNYIAKNQELVTLKDTSEEGVNDALYFRLVSYVVWLPKDLETKLITDKDLALKTKTQPNNSKGQWMDRVVNQYFNTYLTLAKQNPDEDMNKLIAKTEKISSAGGQIKIDQSFQQKQKRILTAVVFNTLSYGLFIIIFSSFGIISYAFNRKSIQVRQQSAPLSPLKLTQKVQSSTLLFISMISILFIGLLLAYTRPGWNLTTGLLIINSLCIISAMISITAFVTSLISNPEVVSGVSNIVVMGSCFIGGVFLPVTILPDIAQKIGSFTPTYWFTQNNQLIGETLTYTKEVTTQFFQQCLIILAFTAAFIVLQMIVKKGKRLPV</sequence>
<dbReference type="RefSeq" id="WP_136137365.1">
    <property type="nucleotide sequence ID" value="NZ_SDGV01000018.1"/>
</dbReference>
<feature type="transmembrane region" description="Helical" evidence="6">
    <location>
        <begin position="355"/>
        <end position="376"/>
    </location>
</feature>
<protein>
    <submittedName>
        <fullName evidence="8">ABC transporter permease</fullName>
    </submittedName>
</protein>
<name>A0A4S3B4L3_9ENTE</name>
<dbReference type="OrthoDB" id="266913at2"/>
<evidence type="ECO:0000256" key="5">
    <source>
        <dbReference type="ARBA" id="ARBA00023136"/>
    </source>
</evidence>
<comment type="caution">
    <text evidence="8">The sequence shown here is derived from an EMBL/GenBank/DDBJ whole genome shotgun (WGS) entry which is preliminary data.</text>
</comment>
<dbReference type="PANTHER" id="PTHR30294">
    <property type="entry name" value="MEMBRANE COMPONENT OF ABC TRANSPORTER YHHJ-RELATED"/>
    <property type="match status" value="1"/>
</dbReference>
<keyword evidence="3 6" id="KW-0812">Transmembrane</keyword>
<feature type="transmembrane region" description="Helical" evidence="6">
    <location>
        <begin position="16"/>
        <end position="36"/>
    </location>
</feature>
<dbReference type="EMBL" id="SDGV01000018">
    <property type="protein sequence ID" value="THB60740.1"/>
    <property type="molecule type" value="Genomic_DNA"/>
</dbReference>
<feature type="transmembrane region" description="Helical" evidence="6">
    <location>
        <begin position="181"/>
        <end position="209"/>
    </location>
</feature>
<keyword evidence="5 6" id="KW-0472">Membrane</keyword>
<keyword evidence="2" id="KW-1003">Cell membrane</keyword>
<feature type="transmembrane region" description="Helical" evidence="6">
    <location>
        <begin position="300"/>
        <end position="318"/>
    </location>
</feature>
<feature type="transmembrane region" description="Helical" evidence="6">
    <location>
        <begin position="236"/>
        <end position="254"/>
    </location>
</feature>
<organism evidence="8 9">
    <name type="scientific">Vagococcus silagei</name>
    <dbReference type="NCBI Taxonomy" id="2508885"/>
    <lineage>
        <taxon>Bacteria</taxon>
        <taxon>Bacillati</taxon>
        <taxon>Bacillota</taxon>
        <taxon>Bacilli</taxon>
        <taxon>Lactobacillales</taxon>
        <taxon>Enterococcaceae</taxon>
        <taxon>Vagococcus</taxon>
    </lineage>
</organism>
<evidence type="ECO:0000313" key="8">
    <source>
        <dbReference type="EMBL" id="THB60740.1"/>
    </source>
</evidence>
<evidence type="ECO:0000256" key="2">
    <source>
        <dbReference type="ARBA" id="ARBA00022475"/>
    </source>
</evidence>
<dbReference type="Proteomes" id="UP000310506">
    <property type="component" value="Unassembled WGS sequence"/>
</dbReference>
<gene>
    <name evidence="8" type="ORF">ESZ54_09125</name>
</gene>
<dbReference type="GO" id="GO:0005886">
    <property type="term" value="C:plasma membrane"/>
    <property type="evidence" value="ECO:0007669"/>
    <property type="project" value="UniProtKB-SubCell"/>
</dbReference>
<evidence type="ECO:0000256" key="6">
    <source>
        <dbReference type="SAM" id="Phobius"/>
    </source>
</evidence>